<comment type="caution">
    <text evidence="3">The sequence shown here is derived from an EMBL/GenBank/DDBJ whole genome shotgun (WGS) entry which is preliminary data.</text>
</comment>
<reference evidence="3 4" key="1">
    <citation type="journal article" date="2016" name="Front. Microbiol.">
        <title>Microevolution Analysis of Bacillus coahuilensis Unveils Differences in Phosphorus Acquisition Strategies and Their Regulation.</title>
        <authorList>
            <person name="Gomez-Lunar Z."/>
            <person name="Hernandez-Gonzalez I."/>
            <person name="Rodriguez-Torres M.D."/>
            <person name="Souza V."/>
            <person name="Olmedo-Alvarez G."/>
        </authorList>
    </citation>
    <scope>NUCLEOTIDE SEQUENCE [LARGE SCALE GENOMIC DNA]</scope>
    <source>
        <strain evidence="4">p1.1.43</strain>
    </source>
</reference>
<evidence type="ECO:0000259" key="2">
    <source>
        <dbReference type="Pfam" id="PF01370"/>
    </source>
</evidence>
<dbReference type="Proteomes" id="UP000074108">
    <property type="component" value="Unassembled WGS sequence"/>
</dbReference>
<name>A0A147K4L2_9BACI</name>
<dbReference type="STRING" id="1150625.Q75_15455"/>
<dbReference type="InterPro" id="IPR001509">
    <property type="entry name" value="Epimerase_deHydtase"/>
</dbReference>
<feature type="domain" description="NAD-dependent epimerase/dehydratase" evidence="2">
    <location>
        <begin position="4"/>
        <end position="247"/>
    </location>
</feature>
<dbReference type="PANTHER" id="PTHR43000">
    <property type="entry name" value="DTDP-D-GLUCOSE 4,6-DEHYDRATASE-RELATED"/>
    <property type="match status" value="1"/>
</dbReference>
<dbReference type="Gene3D" id="3.40.50.720">
    <property type="entry name" value="NAD(P)-binding Rossmann-like Domain"/>
    <property type="match status" value="1"/>
</dbReference>
<evidence type="ECO:0000313" key="3">
    <source>
        <dbReference type="EMBL" id="KUP04392.1"/>
    </source>
</evidence>
<dbReference type="AlphaFoldDB" id="A0A147K4L2"/>
<dbReference type="OrthoDB" id="9771073at2"/>
<comment type="similarity">
    <text evidence="1">Belongs to the NAD(P)-dependent epimerase/dehydratase family.</text>
</comment>
<dbReference type="SUPFAM" id="SSF51735">
    <property type="entry name" value="NAD(P)-binding Rossmann-fold domains"/>
    <property type="match status" value="1"/>
</dbReference>
<protein>
    <submittedName>
        <fullName evidence="3">Epimerase</fullName>
    </submittedName>
</protein>
<evidence type="ECO:0000256" key="1">
    <source>
        <dbReference type="ARBA" id="ARBA00007637"/>
    </source>
</evidence>
<keyword evidence="4" id="KW-1185">Reference proteome</keyword>
<evidence type="ECO:0000313" key="4">
    <source>
        <dbReference type="Proteomes" id="UP000074108"/>
    </source>
</evidence>
<dbReference type="RefSeq" id="WP_010175076.1">
    <property type="nucleotide sequence ID" value="NZ_LDYG01000051.1"/>
</dbReference>
<proteinExistence type="inferred from homology"/>
<dbReference type="PATRIC" id="fig|1150625.3.peg.3225"/>
<sequence length="316" mass="35392">MTSILVTGGAGFIGSHLVDHLLHRGEKVVVLDDLSMGSKTNLQDHENLIFIQGDLSHRLTIQEVFAQHSFKKVFHLGAIASVAASVEHPFETHQTNLEGTLYLLEEVRKVGSIERFVFASSAAVYGDEPTLPKREKSEIRPLTPYAIDKFASEQYVLAYSRLYGIPTAATRFFNVYGTRQNPSSPYSGVISIITDRFKKLMNGEETIFTLFGDGKQTRDFVYVEDVIQALTLVSENEEAIGRVFNVGTGKETSLVDMISILEKITSTTLPIDQKEERAGDIKHSYSCIDDLESIGFNPHYSMEAGLRKYWEEEINQ</sequence>
<dbReference type="Pfam" id="PF01370">
    <property type="entry name" value="Epimerase"/>
    <property type="match status" value="1"/>
</dbReference>
<organism evidence="3 4">
    <name type="scientific">Bacillus coahuilensis p1.1.43</name>
    <dbReference type="NCBI Taxonomy" id="1150625"/>
    <lineage>
        <taxon>Bacteria</taxon>
        <taxon>Bacillati</taxon>
        <taxon>Bacillota</taxon>
        <taxon>Bacilli</taxon>
        <taxon>Bacillales</taxon>
        <taxon>Bacillaceae</taxon>
        <taxon>Bacillus</taxon>
    </lineage>
</organism>
<dbReference type="EMBL" id="LDYG01000051">
    <property type="protein sequence ID" value="KUP04392.1"/>
    <property type="molecule type" value="Genomic_DNA"/>
</dbReference>
<accession>A0A147K4L2</accession>
<dbReference type="InterPro" id="IPR036291">
    <property type="entry name" value="NAD(P)-bd_dom_sf"/>
</dbReference>
<gene>
    <name evidence="3" type="ORF">Q75_15455</name>
</gene>